<proteinExistence type="predicted"/>
<dbReference type="STRING" id="177199.A0A420Y3S9"/>
<dbReference type="OrthoDB" id="432970at2759"/>
<keyword evidence="1" id="KW-0479">Metal-binding</keyword>
<reference evidence="6 7" key="1">
    <citation type="submission" date="2018-08" db="EMBL/GenBank/DDBJ databases">
        <title>Draft genome of the lignicolous fungus Coniochaeta pulveracea.</title>
        <authorList>
            <person name="Borstlap C.J."/>
            <person name="De Witt R.N."/>
            <person name="Botha A."/>
            <person name="Volschenk H."/>
        </authorList>
    </citation>
    <scope>NUCLEOTIDE SEQUENCE [LARGE SCALE GENOMIC DNA]</scope>
    <source>
        <strain evidence="6 7">CAB683</strain>
    </source>
</reference>
<evidence type="ECO:0000256" key="4">
    <source>
        <dbReference type="PROSITE-ProRule" id="PRU00134"/>
    </source>
</evidence>
<dbReference type="Pfam" id="PF01753">
    <property type="entry name" value="zf-MYND"/>
    <property type="match status" value="1"/>
</dbReference>
<dbReference type="AlphaFoldDB" id="A0A420Y3S9"/>
<dbReference type="EMBL" id="QVQW01000055">
    <property type="protein sequence ID" value="RKU42546.1"/>
    <property type="molecule type" value="Genomic_DNA"/>
</dbReference>
<dbReference type="PROSITE" id="PS50865">
    <property type="entry name" value="ZF_MYND_2"/>
    <property type="match status" value="1"/>
</dbReference>
<evidence type="ECO:0000256" key="2">
    <source>
        <dbReference type="ARBA" id="ARBA00022771"/>
    </source>
</evidence>
<accession>A0A420Y3S9</accession>
<dbReference type="InterPro" id="IPR002893">
    <property type="entry name" value="Znf_MYND"/>
</dbReference>
<feature type="domain" description="MYND-type" evidence="5">
    <location>
        <begin position="142"/>
        <end position="188"/>
    </location>
</feature>
<dbReference type="GO" id="GO:0008270">
    <property type="term" value="F:zinc ion binding"/>
    <property type="evidence" value="ECO:0007669"/>
    <property type="project" value="UniProtKB-KW"/>
</dbReference>
<evidence type="ECO:0000313" key="7">
    <source>
        <dbReference type="Proteomes" id="UP000275385"/>
    </source>
</evidence>
<keyword evidence="2 4" id="KW-0863">Zinc-finger</keyword>
<evidence type="ECO:0000256" key="1">
    <source>
        <dbReference type="ARBA" id="ARBA00022723"/>
    </source>
</evidence>
<dbReference type="SUPFAM" id="SSF144232">
    <property type="entry name" value="HIT/MYND zinc finger-like"/>
    <property type="match status" value="1"/>
</dbReference>
<name>A0A420Y3S9_9PEZI</name>
<evidence type="ECO:0000313" key="6">
    <source>
        <dbReference type="EMBL" id="RKU42546.1"/>
    </source>
</evidence>
<dbReference type="Gene3D" id="6.10.140.2220">
    <property type="match status" value="1"/>
</dbReference>
<gene>
    <name evidence="6" type="ORF">DL546_005670</name>
</gene>
<organism evidence="6 7">
    <name type="scientific">Coniochaeta pulveracea</name>
    <dbReference type="NCBI Taxonomy" id="177199"/>
    <lineage>
        <taxon>Eukaryota</taxon>
        <taxon>Fungi</taxon>
        <taxon>Dikarya</taxon>
        <taxon>Ascomycota</taxon>
        <taxon>Pezizomycotina</taxon>
        <taxon>Sordariomycetes</taxon>
        <taxon>Sordariomycetidae</taxon>
        <taxon>Coniochaetales</taxon>
        <taxon>Coniochaetaceae</taxon>
        <taxon>Coniochaeta</taxon>
    </lineage>
</organism>
<evidence type="ECO:0000259" key="5">
    <source>
        <dbReference type="PROSITE" id="PS50865"/>
    </source>
</evidence>
<protein>
    <recommendedName>
        <fullName evidence="5">MYND-type domain-containing protein</fullName>
    </recommendedName>
</protein>
<sequence length="517" mass="57323">MAFRLGVFNMGESEDLLSDFYQSMPSIDDHYKNDVIKLGRLMDAGLTLKFSPASPELCSNPEYRVLIQAVNDSMNDPKGISIIYEQLAKAAMSTVIDPEDQSARARQLRYLRWRVTGMKDETSPFPATRNQHDRHTTKSQDCASCGTAPATMWCAGCALPADDGKPFVTVYCSADCQKKHWPTHRPACRQVQHLIRGVGIFDELFRYWATITYPGEYTVTSITVDQGMAVARIQSSSNKDWVQFPAELAPSSDVATSILMHTLCNQPLLDAKPFFEMFIRPACQSLQKVVFVPRNLTRPVRMIHDSFEEFSALTFHEVLRATLPGGAQYAIDTTGLQMGWKHSILPWDVYEQTRILRIESRTLVPPQPLGSIVLGLDHLAGSQSQRCALAEVVAHTVHKLLKLKVGASPVEQLLRLKQPDFATCRGKIVAAMKRGLDNLSRDIAQGAQPSLNKPPSVDAALALSETAFACSLIDIFYLTVRDKAALQAGSRSLPQVIRRWHAVLGLGDLPGLQKQSA</sequence>
<evidence type="ECO:0000256" key="3">
    <source>
        <dbReference type="ARBA" id="ARBA00022833"/>
    </source>
</evidence>
<keyword evidence="7" id="KW-1185">Reference proteome</keyword>
<dbReference type="Proteomes" id="UP000275385">
    <property type="component" value="Unassembled WGS sequence"/>
</dbReference>
<keyword evidence="3" id="KW-0862">Zinc</keyword>
<comment type="caution">
    <text evidence="6">The sequence shown here is derived from an EMBL/GenBank/DDBJ whole genome shotgun (WGS) entry which is preliminary data.</text>
</comment>